<dbReference type="EMBL" id="CP020465">
    <property type="protein sequence ID" value="ASP47298.1"/>
    <property type="molecule type" value="Genomic_DNA"/>
</dbReference>
<dbReference type="NCBIfam" id="TIGR02917">
    <property type="entry name" value="PEP_TPR_lipo"/>
    <property type="match status" value="1"/>
</dbReference>
<evidence type="ECO:0000256" key="2">
    <source>
        <dbReference type="ARBA" id="ARBA00022803"/>
    </source>
</evidence>
<evidence type="ECO:0000313" key="5">
    <source>
        <dbReference type="Proteomes" id="UP000202259"/>
    </source>
</evidence>
<feature type="repeat" description="TPR" evidence="3">
    <location>
        <begin position="131"/>
        <end position="164"/>
    </location>
</feature>
<dbReference type="KEGG" id="cber:B5D82_05695"/>
<keyword evidence="5" id="KW-1185">Reference proteome</keyword>
<dbReference type="InterPro" id="IPR011990">
    <property type="entry name" value="TPR-like_helical_dom_sf"/>
</dbReference>
<keyword evidence="1" id="KW-0677">Repeat</keyword>
<feature type="repeat" description="TPR" evidence="3">
    <location>
        <begin position="478"/>
        <end position="511"/>
    </location>
</feature>
<dbReference type="InterPro" id="IPR050498">
    <property type="entry name" value="Ycf3"/>
</dbReference>
<dbReference type="PANTHER" id="PTHR44858:SF1">
    <property type="entry name" value="UDP-N-ACETYLGLUCOSAMINE--PEPTIDE N-ACETYLGLUCOSAMINYLTRANSFERASE SPINDLY-RELATED"/>
    <property type="match status" value="1"/>
</dbReference>
<dbReference type="Gene3D" id="1.25.40.10">
    <property type="entry name" value="Tetratricopeptide repeat domain"/>
    <property type="match status" value="3"/>
</dbReference>
<dbReference type="Pfam" id="PF13432">
    <property type="entry name" value="TPR_16"/>
    <property type="match status" value="2"/>
</dbReference>
<dbReference type="SUPFAM" id="SSF48452">
    <property type="entry name" value="TPR-like"/>
    <property type="match status" value="6"/>
</dbReference>
<dbReference type="InterPro" id="IPR019734">
    <property type="entry name" value="TPR_rpt"/>
</dbReference>
<feature type="repeat" description="TPR" evidence="3">
    <location>
        <begin position="199"/>
        <end position="232"/>
    </location>
</feature>
<dbReference type="PROSITE" id="PS50005">
    <property type="entry name" value="TPR"/>
    <property type="match status" value="4"/>
</dbReference>
<accession>A0A222G5W2</accession>
<evidence type="ECO:0000256" key="3">
    <source>
        <dbReference type="PROSITE-ProRule" id="PRU00339"/>
    </source>
</evidence>
<feature type="repeat" description="TPR" evidence="3">
    <location>
        <begin position="647"/>
        <end position="680"/>
    </location>
</feature>
<dbReference type="InterPro" id="IPR014266">
    <property type="entry name" value="PEP-CTERM_TPR_PrsT"/>
</dbReference>
<dbReference type="PANTHER" id="PTHR44858">
    <property type="entry name" value="TETRATRICOPEPTIDE REPEAT PROTEIN 6"/>
    <property type="match status" value="1"/>
</dbReference>
<reference evidence="4 5" key="1">
    <citation type="submission" date="2017-08" db="EMBL/GenBank/DDBJ databases">
        <title>Complete genome of Colwellia sp. NB097-1, a psychrophile bacterium ioslated from Bering Sea.</title>
        <authorList>
            <person name="Chen X."/>
        </authorList>
    </citation>
    <scope>NUCLEOTIDE SEQUENCE [LARGE SCALE GENOMIC DNA]</scope>
    <source>
        <strain evidence="4 5">NB097-1</strain>
    </source>
</reference>
<dbReference type="Proteomes" id="UP000202259">
    <property type="component" value="Chromosome"/>
</dbReference>
<dbReference type="AlphaFoldDB" id="A0A222G5W2"/>
<organism evidence="4 5">
    <name type="scientific">Cognaticolwellia beringensis</name>
    <dbReference type="NCBI Taxonomy" id="1967665"/>
    <lineage>
        <taxon>Bacteria</taxon>
        <taxon>Pseudomonadati</taxon>
        <taxon>Pseudomonadota</taxon>
        <taxon>Gammaproteobacteria</taxon>
        <taxon>Alteromonadales</taxon>
        <taxon>Colwelliaceae</taxon>
        <taxon>Cognaticolwellia</taxon>
    </lineage>
</organism>
<keyword evidence="2 3" id="KW-0802">TPR repeat</keyword>
<name>A0A222G5W2_9GAMM</name>
<proteinExistence type="predicted"/>
<sequence length="933" mass="105441">MLVYSPFIFWIAMRLFLFSIFLISSITAAANNFEKALTAYNSNQIEEAYIHLKNVMQDEPENLSAKVLMGKVLMHKQYFGDGIAILDEALMGGADINLFLNELGSALMIAREFQQVIDLGKGKSLNAENKLTWYLLSANAYRALDNIEETRKYFNLALSLAPTNDRALGSLAAFELNQQNYSTAEKLIEQVITLYPQQSRIWHLKGQLYIRKKDNKSALNAFETAYNIDNNDPIVQRSLANAYTNAGKFEEALLLVNKILINTPEDPMAKLLQSELLANTAKFEEAKAVLIDISQKLSLYTDEQKNTNASLTYVAGAAAYLQNDFEVAQKELLAYLRDVPQDSAAIKMLVDIYLRQNQQDKALDLLEAKEKLIINNLPLATKLIDLYLNNQKIYKAERLITTLEDEFKNSQALLFAKVNYLSKIEQFDNAIALLDQHQPKEFNAIFLLTKGLVYRANKKIVEANEIADTLLEAEPLNSDFLTFKGVLLLQQQQWSPAVKTFEQVLSIKPGDFNSLFNIANAKAALGEFEDAKVITTKLLETQSAFAPLIILDAKLDRDMNNISLALEKLTKLTSASKTNIKASEVLVDIYMQQGDYESALNELDNLNKLVFLNPEYIKQRIEIYLALKDTKQAVKQIEILEGIVEGPRAFYELSQLYSKTNEPLKAQALLKRALILAPENLLIQLQIVKLDIQLNSLELADSKLIAIEKAYTNNPNVLLVRGDLLAKQKKLTLASEKYATALSLDHSFIQASVKLYQMTTIGYGLEAFKNTTTEILTKNENFHFMRNLLAHYYLNMGDIANAKIHYEILKDVDGLQNKSIIFNNLANILIKSDLAIAEKYASNALTLDDTSSAILDTYGWIKVLRGEFEEGLILLRRAYTMNSNDPAINYHLGYTLMKLNRVEEARRELDRALSSNINFYEQDEAKALLESIK</sequence>
<evidence type="ECO:0000313" key="4">
    <source>
        <dbReference type="EMBL" id="ASP47298.1"/>
    </source>
</evidence>
<dbReference type="SMART" id="SM00028">
    <property type="entry name" value="TPR"/>
    <property type="match status" value="12"/>
</dbReference>
<protein>
    <submittedName>
        <fullName evidence="4">PEP-CTERM system TPR-repeat protein PrsT</fullName>
    </submittedName>
</protein>
<gene>
    <name evidence="4" type="ORF">B5D82_05695</name>
</gene>
<dbReference type="Pfam" id="PF14559">
    <property type="entry name" value="TPR_19"/>
    <property type="match status" value="3"/>
</dbReference>
<evidence type="ECO:0000256" key="1">
    <source>
        <dbReference type="ARBA" id="ARBA00022737"/>
    </source>
</evidence>